<keyword evidence="2" id="KW-1185">Reference proteome</keyword>
<dbReference type="AlphaFoldDB" id="A0AAV4WA70"/>
<accession>A0AAV4WA70</accession>
<proteinExistence type="predicted"/>
<sequence>MLYGDLHALVACRTDMTLDTHFFAEKSQEGFFYSLFFLGVSGSTSEMNESWNGGLWFKTNLSLSEFKMSQKMSLWTKVGGTLLNFRMPLKCFCRRINVTKEYSALYSIKPFVGMLKVRSVAVEEVCPTA</sequence>
<comment type="caution">
    <text evidence="1">The sequence shown here is derived from an EMBL/GenBank/DDBJ whole genome shotgun (WGS) entry which is preliminary data.</text>
</comment>
<evidence type="ECO:0000313" key="2">
    <source>
        <dbReference type="Proteomes" id="UP001054837"/>
    </source>
</evidence>
<dbReference type="EMBL" id="BPLQ01014297">
    <property type="protein sequence ID" value="GIY78965.1"/>
    <property type="molecule type" value="Genomic_DNA"/>
</dbReference>
<protein>
    <submittedName>
        <fullName evidence="1">Uncharacterized protein</fullName>
    </submittedName>
</protein>
<dbReference type="Proteomes" id="UP001054837">
    <property type="component" value="Unassembled WGS sequence"/>
</dbReference>
<evidence type="ECO:0000313" key="1">
    <source>
        <dbReference type="EMBL" id="GIY78965.1"/>
    </source>
</evidence>
<gene>
    <name evidence="1" type="ORF">CDAR_246251</name>
</gene>
<reference evidence="1 2" key="1">
    <citation type="submission" date="2021-06" db="EMBL/GenBank/DDBJ databases">
        <title>Caerostris darwini draft genome.</title>
        <authorList>
            <person name="Kono N."/>
            <person name="Arakawa K."/>
        </authorList>
    </citation>
    <scope>NUCLEOTIDE SEQUENCE [LARGE SCALE GENOMIC DNA]</scope>
</reference>
<organism evidence="1 2">
    <name type="scientific">Caerostris darwini</name>
    <dbReference type="NCBI Taxonomy" id="1538125"/>
    <lineage>
        <taxon>Eukaryota</taxon>
        <taxon>Metazoa</taxon>
        <taxon>Ecdysozoa</taxon>
        <taxon>Arthropoda</taxon>
        <taxon>Chelicerata</taxon>
        <taxon>Arachnida</taxon>
        <taxon>Araneae</taxon>
        <taxon>Araneomorphae</taxon>
        <taxon>Entelegynae</taxon>
        <taxon>Araneoidea</taxon>
        <taxon>Araneidae</taxon>
        <taxon>Caerostris</taxon>
    </lineage>
</organism>
<name>A0AAV4WA70_9ARAC</name>